<evidence type="ECO:0000313" key="4">
    <source>
        <dbReference type="EMBL" id="WAS91015.1"/>
    </source>
</evidence>
<proteinExistence type="predicted"/>
<dbReference type="InterPro" id="IPR029058">
    <property type="entry name" value="AB_hydrolase_fold"/>
</dbReference>
<dbReference type="InterPro" id="IPR050955">
    <property type="entry name" value="Plant_Biomass_Hydrol_Est"/>
</dbReference>
<dbReference type="Gene3D" id="3.40.50.1820">
    <property type="entry name" value="alpha/beta hydrolase"/>
    <property type="match status" value="1"/>
</dbReference>
<evidence type="ECO:0000256" key="3">
    <source>
        <dbReference type="SAM" id="SignalP"/>
    </source>
</evidence>
<dbReference type="SUPFAM" id="SSF53474">
    <property type="entry name" value="alpha/beta-Hydrolases"/>
    <property type="match status" value="1"/>
</dbReference>
<organism evidence="4 5">
    <name type="scientific">Nannocystis punicea</name>
    <dbReference type="NCBI Taxonomy" id="2995304"/>
    <lineage>
        <taxon>Bacteria</taxon>
        <taxon>Pseudomonadati</taxon>
        <taxon>Myxococcota</taxon>
        <taxon>Polyangia</taxon>
        <taxon>Nannocystales</taxon>
        <taxon>Nannocystaceae</taxon>
        <taxon>Nannocystis</taxon>
    </lineage>
</organism>
<evidence type="ECO:0000256" key="2">
    <source>
        <dbReference type="SAM" id="MobiDB-lite"/>
    </source>
</evidence>
<sequence>MAMTLRNWWFVLPSLTLLAAPACGDNGSSTTEGTGTDGTTAPGTTDGTATTASTDETSEPSNPSSPATTDTTTAEPTTTPGDPTVATTDGPTATTEEPGTSTDPGTTTGSTTAEETTGTTGPVEPGPEDIPEIPDDGMPSSAHFKKVPLGMSDAAQGYWEYTPPGYGGGEKYPLMVFLHGIGENGNGDSELDKVPAGGPPKLQKNNQWDTSLPFVVLSPQHPGDGCPGSGEVHSFIEFAMTHYDINPARVYLTGLSCGAIGSWGYLGDFLDEQIAAMVPIAGDGQGAFAKAKCELGRVPIWAFHGDNDGTVNVNGTIKPVEGLQMCDPKPDVEMVIYPGVGHDSWSMTYDLSAGHDIYSWMLERYKQ</sequence>
<dbReference type="RefSeq" id="WP_269033363.1">
    <property type="nucleotide sequence ID" value="NZ_CP114040.1"/>
</dbReference>
<keyword evidence="1 3" id="KW-0732">Signal</keyword>
<accession>A0ABY7GVT0</accession>
<feature type="compositionally biased region" description="Low complexity" evidence="2">
    <location>
        <begin position="27"/>
        <end position="123"/>
    </location>
</feature>
<protein>
    <submittedName>
        <fullName evidence="4">Uncharacterized protein</fullName>
    </submittedName>
</protein>
<gene>
    <name evidence="4" type="ORF">O0S08_32910</name>
</gene>
<dbReference type="PANTHER" id="PTHR43037:SF1">
    <property type="entry name" value="BLL1128 PROTEIN"/>
    <property type="match status" value="1"/>
</dbReference>
<feature type="compositionally biased region" description="Acidic residues" evidence="2">
    <location>
        <begin position="126"/>
        <end position="135"/>
    </location>
</feature>
<evidence type="ECO:0000256" key="1">
    <source>
        <dbReference type="ARBA" id="ARBA00022729"/>
    </source>
</evidence>
<feature type="signal peptide" evidence="3">
    <location>
        <begin position="1"/>
        <end position="19"/>
    </location>
</feature>
<dbReference type="EMBL" id="CP114040">
    <property type="protein sequence ID" value="WAS91015.1"/>
    <property type="molecule type" value="Genomic_DNA"/>
</dbReference>
<feature type="region of interest" description="Disordered" evidence="2">
    <location>
        <begin position="26"/>
        <end position="145"/>
    </location>
</feature>
<dbReference type="Proteomes" id="UP001164459">
    <property type="component" value="Chromosome"/>
</dbReference>
<evidence type="ECO:0000313" key="5">
    <source>
        <dbReference type="Proteomes" id="UP001164459"/>
    </source>
</evidence>
<keyword evidence="5" id="KW-1185">Reference proteome</keyword>
<feature type="chain" id="PRO_5047509445" evidence="3">
    <location>
        <begin position="20"/>
        <end position="367"/>
    </location>
</feature>
<dbReference type="PANTHER" id="PTHR43037">
    <property type="entry name" value="UNNAMED PRODUCT-RELATED"/>
    <property type="match status" value="1"/>
</dbReference>
<reference evidence="4" key="1">
    <citation type="submission" date="2022-11" db="EMBL/GenBank/DDBJ databases">
        <title>Minimal conservation of predation-associated metabolite biosynthetic gene clusters underscores biosynthetic potential of Myxococcota including descriptions for ten novel species: Archangium lansinium sp. nov., Myxococcus landrumus sp. nov., Nannocystis bai.</title>
        <authorList>
            <person name="Ahearne A."/>
            <person name="Stevens C."/>
            <person name="Dowd S."/>
        </authorList>
    </citation>
    <scope>NUCLEOTIDE SEQUENCE</scope>
    <source>
        <strain evidence="4">Fl3</strain>
    </source>
</reference>
<name>A0ABY7GVT0_9BACT</name>